<reference evidence="2" key="2">
    <citation type="submission" date="2021-08" db="EMBL/GenBank/DDBJ databases">
        <authorList>
            <person name="Eriksson T."/>
        </authorList>
    </citation>
    <scope>NUCLEOTIDE SEQUENCE</scope>
    <source>
        <strain evidence="2">Stoneville</strain>
        <tissue evidence="2">Whole head</tissue>
    </source>
</reference>
<evidence type="ECO:0000256" key="1">
    <source>
        <dbReference type="SAM" id="MobiDB-lite"/>
    </source>
</evidence>
<sequence>MAAAAATRRVTTRPASQRPNGGMERWGRSNTEKFKPCLGAEHFKGREGHKASDRNEKPFDGASPRRPTGITSEAPTGTTAPDPRPT</sequence>
<evidence type="ECO:0000313" key="3">
    <source>
        <dbReference type="Proteomes" id="UP000719412"/>
    </source>
</evidence>
<protein>
    <submittedName>
        <fullName evidence="2">Uncharacterized protein</fullName>
    </submittedName>
</protein>
<feature type="compositionally biased region" description="Low complexity" evidence="1">
    <location>
        <begin position="1"/>
        <end position="15"/>
    </location>
</feature>
<evidence type="ECO:0000313" key="2">
    <source>
        <dbReference type="EMBL" id="KAH0811073.1"/>
    </source>
</evidence>
<keyword evidence="3" id="KW-1185">Reference proteome</keyword>
<comment type="caution">
    <text evidence="2">The sequence shown here is derived from an EMBL/GenBank/DDBJ whole genome shotgun (WGS) entry which is preliminary data.</text>
</comment>
<feature type="compositionally biased region" description="Polar residues" evidence="1">
    <location>
        <begin position="69"/>
        <end position="79"/>
    </location>
</feature>
<name>A0A8J6L9K9_TENMO</name>
<proteinExistence type="predicted"/>
<dbReference type="AlphaFoldDB" id="A0A8J6L9K9"/>
<accession>A0A8J6L9K9</accession>
<feature type="compositionally biased region" description="Basic and acidic residues" evidence="1">
    <location>
        <begin position="25"/>
        <end position="59"/>
    </location>
</feature>
<reference evidence="2" key="1">
    <citation type="journal article" date="2020" name="J Insects Food Feed">
        <title>The yellow mealworm (Tenebrio molitor) genome: a resource for the emerging insects as food and feed industry.</title>
        <authorList>
            <person name="Eriksson T."/>
            <person name="Andere A."/>
            <person name="Kelstrup H."/>
            <person name="Emery V."/>
            <person name="Picard C."/>
        </authorList>
    </citation>
    <scope>NUCLEOTIDE SEQUENCE</scope>
    <source>
        <strain evidence="2">Stoneville</strain>
        <tissue evidence="2">Whole head</tissue>
    </source>
</reference>
<feature type="region of interest" description="Disordered" evidence="1">
    <location>
        <begin position="1"/>
        <end position="86"/>
    </location>
</feature>
<dbReference type="Proteomes" id="UP000719412">
    <property type="component" value="Unassembled WGS sequence"/>
</dbReference>
<organism evidence="2 3">
    <name type="scientific">Tenebrio molitor</name>
    <name type="common">Yellow mealworm beetle</name>
    <dbReference type="NCBI Taxonomy" id="7067"/>
    <lineage>
        <taxon>Eukaryota</taxon>
        <taxon>Metazoa</taxon>
        <taxon>Ecdysozoa</taxon>
        <taxon>Arthropoda</taxon>
        <taxon>Hexapoda</taxon>
        <taxon>Insecta</taxon>
        <taxon>Pterygota</taxon>
        <taxon>Neoptera</taxon>
        <taxon>Endopterygota</taxon>
        <taxon>Coleoptera</taxon>
        <taxon>Polyphaga</taxon>
        <taxon>Cucujiformia</taxon>
        <taxon>Tenebrionidae</taxon>
        <taxon>Tenebrio</taxon>
    </lineage>
</organism>
<gene>
    <name evidence="2" type="ORF">GEV33_011717</name>
</gene>
<dbReference type="EMBL" id="JABDTM020027047">
    <property type="protein sequence ID" value="KAH0811073.1"/>
    <property type="molecule type" value="Genomic_DNA"/>
</dbReference>